<dbReference type="PROSITE" id="PS50033">
    <property type="entry name" value="UBX"/>
    <property type="match status" value="1"/>
</dbReference>
<dbReference type="SMART" id="SM00166">
    <property type="entry name" value="UBX"/>
    <property type="match status" value="1"/>
</dbReference>
<dbReference type="Pfam" id="PF13516">
    <property type="entry name" value="LRR_6"/>
    <property type="match status" value="1"/>
</dbReference>
<evidence type="ECO:0000313" key="4">
    <source>
        <dbReference type="Proteomes" id="UP001304243"/>
    </source>
</evidence>
<comment type="caution">
    <text evidence="3">The sequence shown here is derived from an EMBL/GenBank/DDBJ whole genome shotgun (WGS) entry which is preliminary data.</text>
</comment>
<dbReference type="AlphaFoldDB" id="A0AAN7DA93"/>
<dbReference type="Pfam" id="PF25372">
    <property type="entry name" value="DUF7885"/>
    <property type="match status" value="1"/>
</dbReference>
<dbReference type="InterPro" id="IPR029071">
    <property type="entry name" value="Ubiquitin-like_domsf"/>
</dbReference>
<evidence type="ECO:0000313" key="3">
    <source>
        <dbReference type="EMBL" id="KAK4510806.1"/>
    </source>
</evidence>
<dbReference type="RefSeq" id="XP_064677472.1">
    <property type="nucleotide sequence ID" value="XM_064824536.1"/>
</dbReference>
<evidence type="ECO:0000259" key="2">
    <source>
        <dbReference type="PROSITE" id="PS50033"/>
    </source>
</evidence>
<feature type="compositionally biased region" description="Polar residues" evidence="1">
    <location>
        <begin position="343"/>
        <end position="356"/>
    </location>
</feature>
<dbReference type="GO" id="GO:0019005">
    <property type="term" value="C:SCF ubiquitin ligase complex"/>
    <property type="evidence" value="ECO:0007669"/>
    <property type="project" value="TreeGrafter"/>
</dbReference>
<dbReference type="SUPFAM" id="SSF52047">
    <property type="entry name" value="RNI-like"/>
    <property type="match status" value="1"/>
</dbReference>
<feature type="region of interest" description="Disordered" evidence="1">
    <location>
        <begin position="817"/>
        <end position="837"/>
    </location>
</feature>
<dbReference type="EMBL" id="JASEJX010000033">
    <property type="protein sequence ID" value="KAK4510806.1"/>
    <property type="molecule type" value="Genomic_DNA"/>
</dbReference>
<dbReference type="InterPro" id="IPR001012">
    <property type="entry name" value="UBX_dom"/>
</dbReference>
<feature type="region of interest" description="Disordered" evidence="1">
    <location>
        <begin position="111"/>
        <end position="150"/>
    </location>
</feature>
<feature type="compositionally biased region" description="Basic and acidic residues" evidence="1">
    <location>
        <begin position="111"/>
        <end position="129"/>
    </location>
</feature>
<reference evidence="3 4" key="1">
    <citation type="submission" date="2022-11" db="EMBL/GenBank/DDBJ databases">
        <title>Mucor velutinosus strain NIH1002 WGS.</title>
        <authorList>
            <person name="Subramanian P."/>
            <person name="Mullikin J.C."/>
            <person name="Segre J.A."/>
            <person name="Zelazny A.M."/>
        </authorList>
    </citation>
    <scope>NUCLEOTIDE SEQUENCE [LARGE SCALE GENOMIC DNA]</scope>
    <source>
        <strain evidence="3 4">NIH1002</strain>
    </source>
</reference>
<dbReference type="SUPFAM" id="SSF46934">
    <property type="entry name" value="UBA-like"/>
    <property type="match status" value="1"/>
</dbReference>
<dbReference type="CDD" id="cd01767">
    <property type="entry name" value="UBX"/>
    <property type="match status" value="1"/>
</dbReference>
<dbReference type="Gene3D" id="3.10.20.90">
    <property type="entry name" value="Phosphatidylinositol 3-kinase Catalytic Subunit, Chain A, domain 1"/>
    <property type="match status" value="1"/>
</dbReference>
<gene>
    <name evidence="3" type="ORF">ATC70_005240</name>
</gene>
<feature type="compositionally biased region" description="Acidic residues" evidence="1">
    <location>
        <begin position="823"/>
        <end position="837"/>
    </location>
</feature>
<accession>A0AAN7DA93</accession>
<name>A0AAN7DA93_9FUNG</name>
<proteinExistence type="predicted"/>
<dbReference type="GO" id="GO:0031146">
    <property type="term" value="P:SCF-dependent proteasomal ubiquitin-dependent protein catabolic process"/>
    <property type="evidence" value="ECO:0007669"/>
    <property type="project" value="TreeGrafter"/>
</dbReference>
<feature type="compositionally biased region" description="Polar residues" evidence="1">
    <location>
        <begin position="130"/>
        <end position="142"/>
    </location>
</feature>
<feature type="region of interest" description="Disordered" evidence="1">
    <location>
        <begin position="36"/>
        <end position="93"/>
    </location>
</feature>
<dbReference type="SMART" id="SM00367">
    <property type="entry name" value="LRR_CC"/>
    <property type="match status" value="4"/>
</dbReference>
<dbReference type="InterPro" id="IPR009060">
    <property type="entry name" value="UBA-like_sf"/>
</dbReference>
<feature type="domain" description="UBX" evidence="2">
    <location>
        <begin position="151"/>
        <end position="233"/>
    </location>
</feature>
<dbReference type="InterPro" id="IPR006553">
    <property type="entry name" value="Leu-rich_rpt_Cys-con_subtyp"/>
</dbReference>
<dbReference type="InterPro" id="IPR032675">
    <property type="entry name" value="LRR_dom_sf"/>
</dbReference>
<dbReference type="Proteomes" id="UP001304243">
    <property type="component" value="Unassembled WGS sequence"/>
</dbReference>
<dbReference type="InterPro" id="IPR057207">
    <property type="entry name" value="FBXL15_LRR"/>
</dbReference>
<dbReference type="SMART" id="SM00368">
    <property type="entry name" value="LRR_RI"/>
    <property type="match status" value="4"/>
</dbReference>
<dbReference type="SUPFAM" id="SSF54236">
    <property type="entry name" value="Ubiquitin-like"/>
    <property type="match status" value="1"/>
</dbReference>
<protein>
    <recommendedName>
        <fullName evidence="2">UBX domain-containing protein</fullName>
    </recommendedName>
</protein>
<sequence>MILNDNNLAYLLSLGFEIELCKQALQQNATLEDATEWILNPSRPPTSPESKLDYSKPISSSSNLSEPPKISIEKKQKEDQVTKDMQKKKFDRITNDLKKERIAEREARRRALMDIKEDRESRKLRDHSKPGTTQTRQSSASTFKPKEPKSDKDQFAFIQFKWTNSTTLRQKFPPDTKMMQILEFVKQKESKTPNATIDNISLISTFPKRIYTVQDAALDMKEAGFLPNVTLNVNIAAPVIEPQEEEEEVNSEMDINEADIDEEDDIDGMDFDVIRAIDPHRPPVHNVRRIWGRMGAGHHLTDPSPIVNTSEIVETTAGSETNADQEATSQRRSSILSAMEQRASANAATNIPSHQQHALERHTKSLRETCSKAVAGLLSQHSLQMNSYLKNLDSLSSEVAESLLEYLVKSGKLNATTMRKLADHCYLQNIKLDSYTYCTDSLIGDLARSSSIISVTKLSLRGCDVITDNGIRALTGLKNLGYLDVNNCKVTDKGLKSLENLHHLFHLNLSKTKITDQGIASMVANSKFRDQLEVLLLDGCTRVKSSRVLVPIVNGFGNLLQLSLANTSLPEQEMTAKLGRNIKLEQLDLTNTFICDDDLIKIISQITTLVELKMSGCGNVSTRGLSFLPRELKCLRWIQFPDRELELDGVLSRFKDLPLEHLDLTGFLNVTDEGAKHIAEMKHLRYLSLDGTKVTDEGVEMLKDLIELEKLYLDRTLITDQGLSQLIGLSKLDTLSLCHTKVSNAFLKLLGNFEKTSFTRNLRTLNLAKCLLVTNKGVRHLSGTLNLTNLNLDHTGVSRGCLKYLKDLQHLKPVRLQGISNESDQEDELDDDDEMMG</sequence>
<dbReference type="PANTHER" id="PTHR13318">
    <property type="entry name" value="PARTNER OF PAIRED, ISOFORM B-RELATED"/>
    <property type="match status" value="1"/>
</dbReference>
<feature type="compositionally biased region" description="Basic and acidic residues" evidence="1">
    <location>
        <begin position="71"/>
        <end position="93"/>
    </location>
</feature>
<dbReference type="Gene3D" id="3.80.10.10">
    <property type="entry name" value="Ribonuclease Inhibitor"/>
    <property type="match status" value="4"/>
</dbReference>
<evidence type="ECO:0000256" key="1">
    <source>
        <dbReference type="SAM" id="MobiDB-lite"/>
    </source>
</evidence>
<dbReference type="InterPro" id="IPR001611">
    <property type="entry name" value="Leu-rich_rpt"/>
</dbReference>
<keyword evidence="4" id="KW-1185">Reference proteome</keyword>
<dbReference type="Gene3D" id="1.10.8.10">
    <property type="entry name" value="DNA helicase RuvA subunit, C-terminal domain"/>
    <property type="match status" value="1"/>
</dbReference>
<organism evidence="3 4">
    <name type="scientific">Mucor velutinosus</name>
    <dbReference type="NCBI Taxonomy" id="708070"/>
    <lineage>
        <taxon>Eukaryota</taxon>
        <taxon>Fungi</taxon>
        <taxon>Fungi incertae sedis</taxon>
        <taxon>Mucoromycota</taxon>
        <taxon>Mucoromycotina</taxon>
        <taxon>Mucoromycetes</taxon>
        <taxon>Mucorales</taxon>
        <taxon>Mucorineae</taxon>
        <taxon>Mucoraceae</taxon>
        <taxon>Mucor</taxon>
    </lineage>
</organism>
<dbReference type="GeneID" id="89948926"/>
<feature type="region of interest" description="Disordered" evidence="1">
    <location>
        <begin position="340"/>
        <end position="360"/>
    </location>
</feature>
<dbReference type="Pfam" id="PF00789">
    <property type="entry name" value="UBX"/>
    <property type="match status" value="1"/>
</dbReference>